<evidence type="ECO:0000313" key="2">
    <source>
        <dbReference type="Proteomes" id="UP000594014"/>
    </source>
</evidence>
<dbReference type="Proteomes" id="UP000594014">
    <property type="component" value="Chromosome"/>
</dbReference>
<reference evidence="1" key="1">
    <citation type="submission" date="2019-08" db="EMBL/GenBank/DDBJ databases">
        <title>Genome sequence of Clostridiales bacterium MT110.</title>
        <authorList>
            <person name="Cao J."/>
        </authorList>
    </citation>
    <scope>NUCLEOTIDE SEQUENCE</scope>
    <source>
        <strain evidence="1">MT110</strain>
    </source>
</reference>
<sequence length="362" mass="39691">MANLKQKPLNGRYVPQKAILTAILAAGLFGICSPISKILLSDLAPTMMAALLYLGAGLGMGTVHFIRQIRQRQQLEARITRNELPWVIAMILLDVAAPIFLMLGLTLTPAATASLLNNFEIVATAAIAMIFFKEPLNNRMWLAIVLITLSCMVLSVEDYRSLALSSGSFFVLAACLCWGVENNCTRMLSIKDPLQTVIIKGFGSGTGALIIAMCAGEVNGSIPYILLALFLGFVSYGLSIYFYIAAQRELGAARTSVYYAAAPFIGVLISWIVLQEGLTQSFLVALLIMLAGTYFAITEKHTHAHAHEEGTHEHRHSHNDGHHTHVHGDHIIGEHTHEHAHEAITHSHTHTPEIHHQHTHQH</sequence>
<protein>
    <submittedName>
        <fullName evidence="1">EamA family transporter</fullName>
    </submittedName>
</protein>
<keyword evidence="2" id="KW-1185">Reference proteome</keyword>
<dbReference type="EMBL" id="CP042469">
    <property type="protein sequence ID" value="QOX63600.1"/>
    <property type="molecule type" value="Genomic_DNA"/>
</dbReference>
<organism evidence="1 2">
    <name type="scientific">Anoxybacterium hadale</name>
    <dbReference type="NCBI Taxonomy" id="3408580"/>
    <lineage>
        <taxon>Bacteria</taxon>
        <taxon>Bacillati</taxon>
        <taxon>Bacillota</taxon>
        <taxon>Clostridia</taxon>
        <taxon>Peptostreptococcales</taxon>
        <taxon>Anaerovoracaceae</taxon>
        <taxon>Anoxybacterium</taxon>
    </lineage>
</organism>
<accession>A0ACD1ABP3</accession>
<proteinExistence type="predicted"/>
<gene>
    <name evidence="1" type="ORF">FRZ06_09675</name>
</gene>
<name>A0ACD1ABP3_9FIRM</name>
<evidence type="ECO:0000313" key="1">
    <source>
        <dbReference type="EMBL" id="QOX63600.1"/>
    </source>
</evidence>